<reference evidence="7 8" key="1">
    <citation type="submission" date="2018-06" db="EMBL/GenBank/DDBJ databases">
        <title>Comparative genomics of downy mildews reveals potential adaptations to biotrophy.</title>
        <authorList>
            <person name="Fletcher K."/>
            <person name="Klosterman S.J."/>
            <person name="Derevnina L."/>
            <person name="Martin F."/>
            <person name="Koike S."/>
            <person name="Reyes Chin-Wo S."/>
            <person name="Mou B."/>
            <person name="Michelmore R."/>
        </authorList>
    </citation>
    <scope>NUCLEOTIDE SEQUENCE [LARGE SCALE GENOMIC DNA]</scope>
    <source>
        <strain evidence="6 8">R13</strain>
        <strain evidence="5 7">R14</strain>
    </source>
</reference>
<dbReference type="Pfam" id="PF00155">
    <property type="entry name" value="Aminotran_1_2"/>
    <property type="match status" value="1"/>
</dbReference>
<keyword evidence="2" id="KW-0808">Transferase</keyword>
<dbReference type="InterPro" id="IPR004839">
    <property type="entry name" value="Aminotransferase_I/II_large"/>
</dbReference>
<dbReference type="PANTHER" id="PTHR13693">
    <property type="entry name" value="CLASS II AMINOTRANSFERASE/8-AMINO-7-OXONONANOATE SYNTHASE"/>
    <property type="match status" value="1"/>
</dbReference>
<dbReference type="InterPro" id="IPR015421">
    <property type="entry name" value="PyrdxlP-dep_Trfase_major"/>
</dbReference>
<keyword evidence="3" id="KW-0472">Membrane</keyword>
<evidence type="ECO:0000256" key="2">
    <source>
        <dbReference type="ARBA" id="ARBA00022679"/>
    </source>
</evidence>
<keyword evidence="3" id="KW-0812">Transmembrane</keyword>
<dbReference type="InterPro" id="IPR050087">
    <property type="entry name" value="AON_synthase_class-II"/>
</dbReference>
<accession>A0A3M6VN25</accession>
<dbReference type="GO" id="GO:0016020">
    <property type="term" value="C:membrane"/>
    <property type="evidence" value="ECO:0007669"/>
    <property type="project" value="GOC"/>
</dbReference>
<evidence type="ECO:0000259" key="4">
    <source>
        <dbReference type="Pfam" id="PF00155"/>
    </source>
</evidence>
<evidence type="ECO:0000313" key="7">
    <source>
        <dbReference type="Proteomes" id="UP000282087"/>
    </source>
</evidence>
<evidence type="ECO:0000313" key="5">
    <source>
        <dbReference type="EMBL" id="RMX68258.1"/>
    </source>
</evidence>
<dbReference type="GO" id="GO:0046513">
    <property type="term" value="P:ceramide biosynthetic process"/>
    <property type="evidence" value="ECO:0007669"/>
    <property type="project" value="TreeGrafter"/>
</dbReference>
<dbReference type="SUPFAM" id="SSF53383">
    <property type="entry name" value="PLP-dependent transferases"/>
    <property type="match status" value="1"/>
</dbReference>
<feature type="domain" description="Aminotransferase class I/classII large" evidence="4">
    <location>
        <begin position="107"/>
        <end position="232"/>
    </location>
</feature>
<dbReference type="PANTHER" id="PTHR13693:SF3">
    <property type="entry name" value="LD36009P"/>
    <property type="match status" value="1"/>
</dbReference>
<dbReference type="GO" id="GO:0046512">
    <property type="term" value="P:sphingosine biosynthetic process"/>
    <property type="evidence" value="ECO:0007669"/>
    <property type="project" value="TreeGrafter"/>
</dbReference>
<keyword evidence="7" id="KW-1185">Reference proteome</keyword>
<dbReference type="Gene3D" id="3.90.1150.10">
    <property type="entry name" value="Aspartate Aminotransferase, domain 1"/>
    <property type="match status" value="2"/>
</dbReference>
<dbReference type="InterPro" id="IPR015424">
    <property type="entry name" value="PyrdxlP-dep_Trfase"/>
</dbReference>
<dbReference type="GO" id="GO:0030170">
    <property type="term" value="F:pyridoxal phosphate binding"/>
    <property type="evidence" value="ECO:0007669"/>
    <property type="project" value="InterPro"/>
</dbReference>
<dbReference type="VEuPathDB" id="FungiDB:DD237_002971"/>
<dbReference type="Gene3D" id="3.40.640.10">
    <property type="entry name" value="Type I PLP-dependent aspartate aminotransferase-like (Major domain)"/>
    <property type="match status" value="2"/>
</dbReference>
<dbReference type="Proteomes" id="UP000282087">
    <property type="component" value="Unassembled WGS sequence"/>
</dbReference>
<gene>
    <name evidence="6" type="ORF">DD237_002971</name>
    <name evidence="5" type="ORF">DD238_006734</name>
</gene>
<protein>
    <recommendedName>
        <fullName evidence="4">Aminotransferase class I/classII large domain-containing protein</fullName>
    </recommendedName>
</protein>
<proteinExistence type="predicted"/>
<evidence type="ECO:0000313" key="6">
    <source>
        <dbReference type="EMBL" id="RQM15254.1"/>
    </source>
</evidence>
<dbReference type="GO" id="GO:0004758">
    <property type="term" value="F:serine C-palmitoyltransferase activity"/>
    <property type="evidence" value="ECO:0007669"/>
    <property type="project" value="TreeGrafter"/>
</dbReference>
<dbReference type="Proteomes" id="UP000286097">
    <property type="component" value="Unassembled WGS sequence"/>
</dbReference>
<comment type="caution">
    <text evidence="5">The sequence shown here is derived from an EMBL/GenBank/DDBJ whole genome shotgun (WGS) entry which is preliminary data.</text>
</comment>
<sequence length="378" mass="41297">MAAEHVPWAAAILCYIQYAILITFGHLRDHAGRIFGGSRYSNTTEKGYAPLCAAFENFYTKRIYHRLQDVFNRPVAGLPGAQIDLIERYSVDENKTLHNKDGCTQRCVNLGSYNYLGFADDWMNTCSKEVFPTVKQFALASTVPPMEFGTTSVHIALEKALAKFIGKESAIVYNMGYATNATSIPALTVKGTLILSDALNHTSIVNGARASGASVGVFKHNDPAHLEKIISFMRNSSAGAIYATSLSPVVAQQVLTALNIIAGLDGTDIGRKKITSLRENSNYFRQKLIDMGVITLGDFDSPVIPVMLYHMSKVGEFSRECLKRNLAVVTVGFPATPLLLARVRFCVSAAHTREDIDAALIALKEVSDLCNICFAKKA</sequence>
<evidence type="ECO:0000256" key="1">
    <source>
        <dbReference type="ARBA" id="ARBA00001933"/>
    </source>
</evidence>
<organism evidence="5 7">
    <name type="scientific">Peronospora effusa</name>
    <dbReference type="NCBI Taxonomy" id="542832"/>
    <lineage>
        <taxon>Eukaryota</taxon>
        <taxon>Sar</taxon>
        <taxon>Stramenopiles</taxon>
        <taxon>Oomycota</taxon>
        <taxon>Peronosporomycetes</taxon>
        <taxon>Peronosporales</taxon>
        <taxon>Peronosporaceae</taxon>
        <taxon>Peronospora</taxon>
    </lineage>
</organism>
<evidence type="ECO:0000256" key="3">
    <source>
        <dbReference type="SAM" id="Phobius"/>
    </source>
</evidence>
<dbReference type="InterPro" id="IPR015422">
    <property type="entry name" value="PyrdxlP-dep_Trfase_small"/>
</dbReference>
<evidence type="ECO:0000313" key="8">
    <source>
        <dbReference type="Proteomes" id="UP000286097"/>
    </source>
</evidence>
<dbReference type="EMBL" id="QLLG01000087">
    <property type="protein sequence ID" value="RMX68258.1"/>
    <property type="molecule type" value="Genomic_DNA"/>
</dbReference>
<keyword evidence="3" id="KW-1133">Transmembrane helix</keyword>
<feature type="transmembrane region" description="Helical" evidence="3">
    <location>
        <begin position="6"/>
        <end position="27"/>
    </location>
</feature>
<comment type="cofactor">
    <cofactor evidence="1">
        <name>pyridoxal 5'-phosphate</name>
        <dbReference type="ChEBI" id="CHEBI:597326"/>
    </cofactor>
</comment>
<dbReference type="STRING" id="542832.A0A3M6VN25"/>
<dbReference type="GO" id="GO:0017059">
    <property type="term" value="C:serine palmitoyltransferase complex"/>
    <property type="evidence" value="ECO:0007669"/>
    <property type="project" value="TreeGrafter"/>
</dbReference>
<dbReference type="AlphaFoldDB" id="A0A3M6VN25"/>
<name>A0A3M6VN25_9STRA</name>
<dbReference type="EMBL" id="QKXF01000163">
    <property type="protein sequence ID" value="RQM15254.1"/>
    <property type="molecule type" value="Genomic_DNA"/>
</dbReference>